<accession>A0A073JRC5</accession>
<organism evidence="2 3">
    <name type="scientific">Bacillus manliponensis</name>
    <dbReference type="NCBI Taxonomy" id="574376"/>
    <lineage>
        <taxon>Bacteria</taxon>
        <taxon>Bacillati</taxon>
        <taxon>Bacillota</taxon>
        <taxon>Bacilli</taxon>
        <taxon>Bacillales</taxon>
        <taxon>Bacillaceae</taxon>
        <taxon>Bacillus</taxon>
        <taxon>Bacillus cereus group</taxon>
    </lineage>
</organism>
<sequence length="77" mass="8691">MMWKILKITLAIATLLLVTFSFFTDDNSLLPLIQMLIGIMLIVVGVDQIKNERKAMGIICIGVGIYSWGVQILKYLF</sequence>
<feature type="transmembrane region" description="Helical" evidence="1">
    <location>
        <begin position="5"/>
        <end position="23"/>
    </location>
</feature>
<name>A0A073JRC5_9BACI</name>
<dbReference type="AlphaFoldDB" id="A0A073JRC5"/>
<dbReference type="Proteomes" id="UP000027822">
    <property type="component" value="Unassembled WGS sequence"/>
</dbReference>
<feature type="transmembrane region" description="Helical" evidence="1">
    <location>
        <begin position="58"/>
        <end position="76"/>
    </location>
</feature>
<keyword evidence="1" id="KW-0812">Transmembrane</keyword>
<gene>
    <name evidence="2" type="ORF">BAMA_11740</name>
</gene>
<dbReference type="STRING" id="574376.BAMA_11740"/>
<dbReference type="EMBL" id="JOTN01000024">
    <property type="protein sequence ID" value="KEK17634.1"/>
    <property type="molecule type" value="Genomic_DNA"/>
</dbReference>
<evidence type="ECO:0000313" key="2">
    <source>
        <dbReference type="EMBL" id="KEK17634.1"/>
    </source>
</evidence>
<evidence type="ECO:0000313" key="3">
    <source>
        <dbReference type="Proteomes" id="UP000027822"/>
    </source>
</evidence>
<feature type="transmembrane region" description="Helical" evidence="1">
    <location>
        <begin position="29"/>
        <end position="46"/>
    </location>
</feature>
<evidence type="ECO:0008006" key="4">
    <source>
        <dbReference type="Google" id="ProtNLM"/>
    </source>
</evidence>
<dbReference type="InterPro" id="IPR025018">
    <property type="entry name" value="DUF3953"/>
</dbReference>
<dbReference type="RefSeq" id="WP_034642724.1">
    <property type="nucleotide sequence ID" value="NZ_CBCSJC010000006.1"/>
</dbReference>
<protein>
    <recommendedName>
        <fullName evidence="4">DUF3953 domain-containing protein</fullName>
    </recommendedName>
</protein>
<reference evidence="2 3" key="1">
    <citation type="submission" date="2014-06" db="EMBL/GenBank/DDBJ databases">
        <title>Draft genome sequence of Bacillus manliponensis JCM 15802 (MCCC 1A00708).</title>
        <authorList>
            <person name="Lai Q."/>
            <person name="Liu Y."/>
            <person name="Shao Z."/>
        </authorList>
    </citation>
    <scope>NUCLEOTIDE SEQUENCE [LARGE SCALE GENOMIC DNA]</scope>
    <source>
        <strain evidence="2 3">JCM 15802</strain>
    </source>
</reference>
<dbReference type="Pfam" id="PF13129">
    <property type="entry name" value="DUF3953"/>
    <property type="match status" value="1"/>
</dbReference>
<dbReference type="OrthoDB" id="2456396at2"/>
<keyword evidence="1" id="KW-1133">Transmembrane helix</keyword>
<proteinExistence type="predicted"/>
<keyword evidence="1" id="KW-0472">Membrane</keyword>
<keyword evidence="3" id="KW-1185">Reference proteome</keyword>
<evidence type="ECO:0000256" key="1">
    <source>
        <dbReference type="SAM" id="Phobius"/>
    </source>
</evidence>
<comment type="caution">
    <text evidence="2">The sequence shown here is derived from an EMBL/GenBank/DDBJ whole genome shotgun (WGS) entry which is preliminary data.</text>
</comment>